<accession>A0A832HAV6</accession>
<dbReference type="InterPro" id="IPR025458">
    <property type="entry name" value="DUF4278"/>
</dbReference>
<gene>
    <name evidence="1" type="ORF">ENR47_14280</name>
</gene>
<organism evidence="1">
    <name type="scientific">Oscillatoriales cyanobacterium SpSt-402</name>
    <dbReference type="NCBI Taxonomy" id="2282168"/>
    <lineage>
        <taxon>Bacteria</taxon>
        <taxon>Bacillati</taxon>
        <taxon>Cyanobacteriota</taxon>
        <taxon>Cyanophyceae</taxon>
        <taxon>Oscillatoriophycideae</taxon>
        <taxon>Oscillatoriales</taxon>
    </lineage>
</organism>
<protein>
    <submittedName>
        <fullName evidence="1">DUF4278 domain-containing protein</fullName>
    </submittedName>
</protein>
<dbReference type="AlphaFoldDB" id="A0A832HAV6"/>
<sequence length="98" mass="11019">MQLVHFNRDRVSNQIISRTKAFGSTHTLIYRGVKYELPKESSIQLICTTLESVQLLGKTLTYRGMQYAIAPAITQTTSVAQKAQRLTYRGATYVIHAA</sequence>
<dbReference type="EMBL" id="DSRD01000884">
    <property type="protein sequence ID" value="HGW95425.1"/>
    <property type="molecule type" value="Genomic_DNA"/>
</dbReference>
<dbReference type="Pfam" id="PF14105">
    <property type="entry name" value="DUF4278"/>
    <property type="match status" value="1"/>
</dbReference>
<evidence type="ECO:0000313" key="1">
    <source>
        <dbReference type="EMBL" id="HGW95425.1"/>
    </source>
</evidence>
<proteinExistence type="predicted"/>
<name>A0A832HAV6_9CYAN</name>
<comment type="caution">
    <text evidence="1">The sequence shown here is derived from an EMBL/GenBank/DDBJ whole genome shotgun (WGS) entry which is preliminary data.</text>
</comment>
<reference evidence="1" key="1">
    <citation type="journal article" date="2020" name="mSystems">
        <title>Genome- and Community-Level Interaction Insights into Carbon Utilization and Element Cycling Functions of Hydrothermarchaeota in Hydrothermal Sediment.</title>
        <authorList>
            <person name="Zhou Z."/>
            <person name="Liu Y."/>
            <person name="Xu W."/>
            <person name="Pan J."/>
            <person name="Luo Z.H."/>
            <person name="Li M."/>
        </authorList>
    </citation>
    <scope>NUCLEOTIDE SEQUENCE [LARGE SCALE GENOMIC DNA]</scope>
    <source>
        <strain evidence="1">SpSt-402</strain>
    </source>
</reference>